<dbReference type="AlphaFoldDB" id="A0A1F5RWR4"/>
<dbReference type="EMBL" id="MFFV01000045">
    <property type="protein sequence ID" value="OGF18855.1"/>
    <property type="molecule type" value="Genomic_DNA"/>
</dbReference>
<evidence type="ECO:0000313" key="3">
    <source>
        <dbReference type="Proteomes" id="UP000177878"/>
    </source>
</evidence>
<evidence type="ECO:0000313" key="2">
    <source>
        <dbReference type="EMBL" id="OGF18855.1"/>
    </source>
</evidence>
<dbReference type="Proteomes" id="UP000177878">
    <property type="component" value="Unassembled WGS sequence"/>
</dbReference>
<accession>A0A1F5RWR4</accession>
<evidence type="ECO:0008006" key="4">
    <source>
        <dbReference type="Google" id="ProtNLM"/>
    </source>
</evidence>
<comment type="caution">
    <text evidence="2">The sequence shown here is derived from an EMBL/GenBank/DDBJ whole genome shotgun (WGS) entry which is preliminary data.</text>
</comment>
<organism evidence="2 3">
    <name type="scientific">Candidatus Falkowbacteria bacterium RIFCSPLOWO2_02_FULL_45_15</name>
    <dbReference type="NCBI Taxonomy" id="1797988"/>
    <lineage>
        <taxon>Bacteria</taxon>
        <taxon>Candidatus Falkowiibacteriota</taxon>
    </lineage>
</organism>
<keyword evidence="1" id="KW-0812">Transmembrane</keyword>
<reference evidence="2 3" key="1">
    <citation type="journal article" date="2016" name="Nat. Commun.">
        <title>Thousands of microbial genomes shed light on interconnected biogeochemical processes in an aquifer system.</title>
        <authorList>
            <person name="Anantharaman K."/>
            <person name="Brown C.T."/>
            <person name="Hug L.A."/>
            <person name="Sharon I."/>
            <person name="Castelle C.J."/>
            <person name="Probst A.J."/>
            <person name="Thomas B.C."/>
            <person name="Singh A."/>
            <person name="Wilkins M.J."/>
            <person name="Karaoz U."/>
            <person name="Brodie E.L."/>
            <person name="Williams K.H."/>
            <person name="Hubbard S.S."/>
            <person name="Banfield J.F."/>
        </authorList>
    </citation>
    <scope>NUCLEOTIDE SEQUENCE [LARGE SCALE GENOMIC DNA]</scope>
</reference>
<sequence length="379" mass="41840">MASSRPISIYRKIAITFIVLTLLLAAVVVYFSIVSVKIVIIPNKERTAANFLATVKDAKSQASPSGAVINGLVEKIFLSAEESFGALGKEVNSAEVVGTVTIYNKTNSDQPLIKTTRLLSPDDKLFRLKQTVRVPANGQLEKVEVYADQAAKEMAIAPTKFIIPGLNQTKQDLIYAESASPFEYRELGETLVSAEDLQKAKEILTKQLADKLQAMTAAPKYQNYDNVISKVNDNAIIFNTAAKLGDKVKEFRMSAATEAAIVAFNTNEVAELARQKVAESLPDDKQLESFDKNNFQYSVDKYDVNRGTADLKIEVAAQMVLKEGTEIIKADRLVGLNRQQLDDYLSSLREVAGYEVKFTPNWINKVPSLLDHIKVEVAK</sequence>
<protein>
    <recommendedName>
        <fullName evidence="4">Baseplate protein J-like domain-containing protein</fullName>
    </recommendedName>
</protein>
<keyword evidence="1" id="KW-0472">Membrane</keyword>
<gene>
    <name evidence="2" type="ORF">A3I35_01355</name>
</gene>
<name>A0A1F5RWR4_9BACT</name>
<dbReference type="STRING" id="1797988.A3I35_01355"/>
<evidence type="ECO:0000256" key="1">
    <source>
        <dbReference type="SAM" id="Phobius"/>
    </source>
</evidence>
<feature type="transmembrane region" description="Helical" evidence="1">
    <location>
        <begin position="12"/>
        <end position="33"/>
    </location>
</feature>
<proteinExistence type="predicted"/>
<keyword evidence="1" id="KW-1133">Transmembrane helix</keyword>